<reference evidence="2 3" key="1">
    <citation type="submission" date="2018-01" db="EMBL/GenBank/DDBJ databases">
        <title>Species boundaries and ecological features among Paraburkholderia terrae DSMZ17804T, P. hospita DSMZ17164T and P. caribensis DSMZ13236T.</title>
        <authorList>
            <person name="Pratama A.A."/>
        </authorList>
    </citation>
    <scope>NUCLEOTIDE SEQUENCE [LARGE SCALE GENOMIC DNA]</scope>
    <source>
        <strain evidence="2 3">DSM 17164</strain>
    </source>
</reference>
<feature type="signal peptide" evidence="1">
    <location>
        <begin position="1"/>
        <end position="28"/>
    </location>
</feature>
<evidence type="ECO:0000313" key="3">
    <source>
        <dbReference type="Proteomes" id="UP000236649"/>
    </source>
</evidence>
<evidence type="ECO:0000313" key="2">
    <source>
        <dbReference type="EMBL" id="AUT76570.1"/>
    </source>
</evidence>
<name>A0AAN1MR89_9BURK</name>
<sequence>MMKPHWSTAASALIAGALVCATATPALADEQEIKFDMVRSAAVVKAGCLPNAKAKVKIESEGAVEHMRVKVEGLPPNTDFDFFVIQVPNPPFGLSWYQGDIETDGSGKGSQRFIGRFNIETFIVAPNVAPAPIVFNNAFPDVGQNPATFPVHQYHLGLWFNDPRDAAKAGCPGTVTPFNGEHNAGIQVLNTSNFPDLQGPLFNLKP</sequence>
<dbReference type="AlphaFoldDB" id="A0AAN1MR89"/>
<gene>
    <name evidence="2" type="ORF">C2L64_51440</name>
</gene>
<accession>A0AAN1MR89</accession>
<organism evidence="2 3">
    <name type="scientific">Paraburkholderia hospita</name>
    <dbReference type="NCBI Taxonomy" id="169430"/>
    <lineage>
        <taxon>Bacteria</taxon>
        <taxon>Pseudomonadati</taxon>
        <taxon>Pseudomonadota</taxon>
        <taxon>Betaproteobacteria</taxon>
        <taxon>Burkholderiales</taxon>
        <taxon>Burkholderiaceae</taxon>
        <taxon>Paraburkholderia</taxon>
    </lineage>
</organism>
<feature type="chain" id="PRO_5043052198" evidence="1">
    <location>
        <begin position="29"/>
        <end position="206"/>
    </location>
</feature>
<proteinExistence type="predicted"/>
<dbReference type="Proteomes" id="UP000236649">
    <property type="component" value="Chromosome 5"/>
</dbReference>
<dbReference type="EMBL" id="CP026109">
    <property type="protein sequence ID" value="AUT76570.1"/>
    <property type="molecule type" value="Genomic_DNA"/>
</dbReference>
<dbReference type="KEGG" id="phs:C2L64_51440"/>
<protein>
    <submittedName>
        <fullName evidence="2">Uncharacterized protein</fullName>
    </submittedName>
</protein>
<keyword evidence="1" id="KW-0732">Signal</keyword>
<evidence type="ECO:0000256" key="1">
    <source>
        <dbReference type="SAM" id="SignalP"/>
    </source>
</evidence>